<organism evidence="2">
    <name type="scientific">Streptomyces rochei</name>
    <name type="common">Streptomyces parvullus</name>
    <dbReference type="NCBI Taxonomy" id="1928"/>
    <lineage>
        <taxon>Bacteria</taxon>
        <taxon>Bacillati</taxon>
        <taxon>Actinomycetota</taxon>
        <taxon>Actinomycetes</taxon>
        <taxon>Kitasatosporales</taxon>
        <taxon>Streptomycetaceae</taxon>
        <taxon>Streptomyces</taxon>
        <taxon>Streptomyces rochei group</taxon>
    </lineage>
</organism>
<name>Q6JHX3_STRRO</name>
<dbReference type="EMBL" id="AY460184">
    <property type="protein sequence ID" value="AAR22552.1"/>
    <property type="molecule type" value="Genomic_DNA"/>
</dbReference>
<reference evidence="2" key="1">
    <citation type="journal article" date="2003" name="J. Bacteriol.">
        <title>Identification and characterization of a pSLA2 plasmid locus required for linear DNA replication and circular plasmid stable inheritance in Streptomyces lividans.</title>
        <authorList>
            <person name="Qin Z."/>
            <person name="Shen M."/>
            <person name="Cohen S.N."/>
        </authorList>
    </citation>
    <scope>NUCLEOTIDE SEQUENCE</scope>
    <source>
        <plasmid evidence="2">pSLA2</plasmid>
    </source>
</reference>
<keyword evidence="2" id="KW-0614">Plasmid</keyword>
<dbReference type="Gene3D" id="1.10.10.10">
    <property type="entry name" value="Winged helix-like DNA-binding domain superfamily/Winged helix DNA-binding domain"/>
    <property type="match status" value="1"/>
</dbReference>
<gene>
    <name evidence="2" type="primary">rlrA</name>
</gene>
<dbReference type="SUPFAM" id="SSF88659">
    <property type="entry name" value="Sigma3 and sigma4 domains of RNA polymerase sigma factors"/>
    <property type="match status" value="1"/>
</dbReference>
<sequence>MSIVAERPAFAQVPVRESSCRRSRRVPGLRGTGPGGRRLEQGEDIPLERAEAERLAVLFAAHGGRVLRAIEGRLYRQGVDWGQAQELAEDLAAGMWLQVARKERAGLLSGGMTDEQERIRLYLLAKQAVGKYWQVKSAGHRERATDFAAPEWRALEAGPLVSVAPELPQRCREFLARLPHRMRQALVEHCYGVSSEGVADRLGVSLSSAKRIVAQAAEALRADHQEQQARTEVGAPDLSALPQPLRERLASLSAVEQDMLLLRCAGLGEEAIAERLKVKPRAVVIMLRRMSDLLTEVADAAGNAGVAA</sequence>
<protein>
    <submittedName>
        <fullName evidence="2">RlrA</fullName>
    </submittedName>
</protein>
<dbReference type="InterPro" id="IPR013324">
    <property type="entry name" value="RNA_pol_sigma_r3/r4-like"/>
</dbReference>
<dbReference type="InterPro" id="IPR036388">
    <property type="entry name" value="WH-like_DNA-bd_sf"/>
</dbReference>
<proteinExistence type="predicted"/>
<feature type="region of interest" description="Disordered" evidence="1">
    <location>
        <begin position="21"/>
        <end position="44"/>
    </location>
</feature>
<evidence type="ECO:0000313" key="2">
    <source>
        <dbReference type="EMBL" id="AAR22552.1"/>
    </source>
</evidence>
<evidence type="ECO:0000256" key="1">
    <source>
        <dbReference type="SAM" id="MobiDB-lite"/>
    </source>
</evidence>
<dbReference type="AlphaFoldDB" id="Q6JHX3"/>
<accession>Q6JHX3</accession>
<geneLocation type="plasmid" evidence="2">
    <name>pSLA2</name>
</geneLocation>